<dbReference type="InterPro" id="IPR000782">
    <property type="entry name" value="FAS1_domain"/>
</dbReference>
<dbReference type="GO" id="GO:0031012">
    <property type="term" value="C:extracellular matrix"/>
    <property type="evidence" value="ECO:0007669"/>
    <property type="project" value="TreeGrafter"/>
</dbReference>
<name>A0A2T2YIJ5_9BACT</name>
<dbReference type="EMBL" id="PYFT01000001">
    <property type="protein sequence ID" value="PSR55316.1"/>
    <property type="molecule type" value="Genomic_DNA"/>
</dbReference>
<dbReference type="GO" id="GO:0050839">
    <property type="term" value="F:cell adhesion molecule binding"/>
    <property type="evidence" value="ECO:0007669"/>
    <property type="project" value="TreeGrafter"/>
</dbReference>
<gene>
    <name evidence="2" type="ORF">AHMF7605_18295</name>
</gene>
<dbReference type="GO" id="GO:0030198">
    <property type="term" value="P:extracellular matrix organization"/>
    <property type="evidence" value="ECO:0007669"/>
    <property type="project" value="TreeGrafter"/>
</dbReference>
<dbReference type="Gene3D" id="2.30.180.10">
    <property type="entry name" value="FAS1 domain"/>
    <property type="match status" value="1"/>
</dbReference>
<dbReference type="AlphaFoldDB" id="A0A2T2YIJ5"/>
<feature type="domain" description="FAS1" evidence="1">
    <location>
        <begin position="40"/>
        <end position="163"/>
    </location>
</feature>
<dbReference type="PROSITE" id="PS50213">
    <property type="entry name" value="FAS1"/>
    <property type="match status" value="1"/>
</dbReference>
<evidence type="ECO:0000313" key="2">
    <source>
        <dbReference type="EMBL" id="PSR55316.1"/>
    </source>
</evidence>
<evidence type="ECO:0000259" key="1">
    <source>
        <dbReference type="PROSITE" id="PS50213"/>
    </source>
</evidence>
<dbReference type="RefSeq" id="WP_106931495.1">
    <property type="nucleotide sequence ID" value="NZ_PYFT01000001.1"/>
</dbReference>
<dbReference type="PANTHER" id="PTHR10900">
    <property type="entry name" value="PERIOSTIN-RELATED"/>
    <property type="match status" value="1"/>
</dbReference>
<dbReference type="GO" id="GO:0005615">
    <property type="term" value="C:extracellular space"/>
    <property type="evidence" value="ECO:0007669"/>
    <property type="project" value="TreeGrafter"/>
</dbReference>
<protein>
    <recommendedName>
        <fullName evidence="1">FAS1 domain-containing protein</fullName>
    </recommendedName>
</protein>
<reference evidence="2 3" key="1">
    <citation type="submission" date="2018-03" db="EMBL/GenBank/DDBJ databases">
        <title>Adhaeribacter sp. HMF7605 Genome sequencing and assembly.</title>
        <authorList>
            <person name="Kang H."/>
            <person name="Kang J."/>
            <person name="Cha I."/>
            <person name="Kim H."/>
            <person name="Joh K."/>
        </authorList>
    </citation>
    <scope>NUCLEOTIDE SEQUENCE [LARGE SCALE GENOMIC DNA]</scope>
    <source>
        <strain evidence="2 3">HMF7605</strain>
    </source>
</reference>
<dbReference type="PANTHER" id="PTHR10900:SF77">
    <property type="entry name" value="FI19380P1"/>
    <property type="match status" value="1"/>
</dbReference>
<dbReference type="InterPro" id="IPR050904">
    <property type="entry name" value="Adhesion/Biosynth-related"/>
</dbReference>
<proteinExistence type="predicted"/>
<comment type="caution">
    <text evidence="2">The sequence shown here is derived from an EMBL/GenBank/DDBJ whole genome shotgun (WGS) entry which is preliminary data.</text>
</comment>
<keyword evidence="3" id="KW-1185">Reference proteome</keyword>
<dbReference type="InterPro" id="IPR036378">
    <property type="entry name" value="FAS1_dom_sf"/>
</dbReference>
<dbReference type="OrthoDB" id="894106at2"/>
<sequence length="169" mass="18843">MKRWVGLLTIYLFTLNFSGGIVLAQLLSTSSSLFVNNQTNITLADAIALSSERPILLELTFQADVLTTLSEKEVYTFFAPSEEALQELQYENAQKLRAILLHHIVPGKYLLTDLKDSLTLPTLAGDSLTVFRKKREVLVDSVPVNRTNEMAKNGVIHSIADILQPKNLE</sequence>
<evidence type="ECO:0000313" key="3">
    <source>
        <dbReference type="Proteomes" id="UP000240357"/>
    </source>
</evidence>
<organism evidence="2 3">
    <name type="scientific">Adhaeribacter arboris</name>
    <dbReference type="NCBI Taxonomy" id="2072846"/>
    <lineage>
        <taxon>Bacteria</taxon>
        <taxon>Pseudomonadati</taxon>
        <taxon>Bacteroidota</taxon>
        <taxon>Cytophagia</taxon>
        <taxon>Cytophagales</taxon>
        <taxon>Hymenobacteraceae</taxon>
        <taxon>Adhaeribacter</taxon>
    </lineage>
</organism>
<dbReference type="GO" id="GO:0007155">
    <property type="term" value="P:cell adhesion"/>
    <property type="evidence" value="ECO:0007669"/>
    <property type="project" value="TreeGrafter"/>
</dbReference>
<dbReference type="SUPFAM" id="SSF82153">
    <property type="entry name" value="FAS1 domain"/>
    <property type="match status" value="1"/>
</dbReference>
<accession>A0A2T2YIJ5</accession>
<dbReference type="Pfam" id="PF02469">
    <property type="entry name" value="Fasciclin"/>
    <property type="match status" value="1"/>
</dbReference>
<dbReference type="Proteomes" id="UP000240357">
    <property type="component" value="Unassembled WGS sequence"/>
</dbReference>
<dbReference type="SMART" id="SM00554">
    <property type="entry name" value="FAS1"/>
    <property type="match status" value="1"/>
</dbReference>